<dbReference type="AlphaFoldDB" id="A0A3M7PVV4"/>
<dbReference type="SMART" id="SM00054">
    <property type="entry name" value="EFh"/>
    <property type="match status" value="1"/>
</dbReference>
<sequence>MGALLERDKKDFRVLSEEDIVFLLKNTTFTRQKLIEQHKNFIRDCPTGLLDKKTYIKHYQDLYPEGKAQKFCNQIFEKFDIDKNGKIDFNEYILAMFALSQAIDLNGEEIGAYTSFAVTRYS</sequence>
<evidence type="ECO:0000256" key="4">
    <source>
        <dbReference type="ARBA" id="ARBA00022737"/>
    </source>
</evidence>
<dbReference type="InterPro" id="IPR028846">
    <property type="entry name" value="Recoverin"/>
</dbReference>
<dbReference type="PANTHER" id="PTHR23055:SF178">
    <property type="entry name" value="NEUROCALCIN HOMOLOG"/>
    <property type="match status" value="1"/>
</dbReference>
<dbReference type="PROSITE" id="PS00018">
    <property type="entry name" value="EF_HAND_1"/>
    <property type="match status" value="1"/>
</dbReference>
<dbReference type="STRING" id="10195.A0A3M7PVV4"/>
<reference evidence="8 9" key="1">
    <citation type="journal article" date="2018" name="Sci. Rep.">
        <title>Genomic signatures of local adaptation to the degree of environmental predictability in rotifers.</title>
        <authorList>
            <person name="Franch-Gras L."/>
            <person name="Hahn C."/>
            <person name="Garcia-Roger E.M."/>
            <person name="Carmona M.J."/>
            <person name="Serra M."/>
            <person name="Gomez A."/>
        </authorList>
    </citation>
    <scope>NUCLEOTIDE SEQUENCE [LARGE SCALE GENOMIC DNA]</scope>
    <source>
        <strain evidence="8">HYR1</strain>
    </source>
</reference>
<evidence type="ECO:0000313" key="9">
    <source>
        <dbReference type="Proteomes" id="UP000276133"/>
    </source>
</evidence>
<keyword evidence="9" id="KW-1185">Reference proteome</keyword>
<keyword evidence="4" id="KW-0677">Repeat</keyword>
<protein>
    <submittedName>
        <fullName evidence="8">Neuronal calcium sensor 2</fullName>
    </submittedName>
</protein>
<keyword evidence="6" id="KW-0449">Lipoprotein</keyword>
<comment type="similarity">
    <text evidence="1">Belongs to the recoverin family.</text>
</comment>
<evidence type="ECO:0000256" key="1">
    <source>
        <dbReference type="ARBA" id="ARBA00006049"/>
    </source>
</evidence>
<organism evidence="8 9">
    <name type="scientific">Brachionus plicatilis</name>
    <name type="common">Marine rotifer</name>
    <name type="synonym">Brachionus muelleri</name>
    <dbReference type="NCBI Taxonomy" id="10195"/>
    <lineage>
        <taxon>Eukaryota</taxon>
        <taxon>Metazoa</taxon>
        <taxon>Spiralia</taxon>
        <taxon>Gnathifera</taxon>
        <taxon>Rotifera</taxon>
        <taxon>Eurotatoria</taxon>
        <taxon>Monogononta</taxon>
        <taxon>Pseudotrocha</taxon>
        <taxon>Ploima</taxon>
        <taxon>Brachionidae</taxon>
        <taxon>Brachionus</taxon>
    </lineage>
</organism>
<dbReference type="PRINTS" id="PR00450">
    <property type="entry name" value="RECOVERIN"/>
</dbReference>
<accession>A0A3M7PVV4</accession>
<comment type="caution">
    <text evidence="8">The sequence shown here is derived from an EMBL/GenBank/DDBJ whole genome shotgun (WGS) entry which is preliminary data.</text>
</comment>
<proteinExistence type="inferred from homology"/>
<evidence type="ECO:0000256" key="5">
    <source>
        <dbReference type="ARBA" id="ARBA00022837"/>
    </source>
</evidence>
<dbReference type="Pfam" id="PF00036">
    <property type="entry name" value="EF-hand_1"/>
    <property type="match status" value="1"/>
</dbReference>
<dbReference type="EMBL" id="REGN01008611">
    <property type="protein sequence ID" value="RNA03143.1"/>
    <property type="molecule type" value="Genomic_DNA"/>
</dbReference>
<evidence type="ECO:0000313" key="8">
    <source>
        <dbReference type="EMBL" id="RNA03143.1"/>
    </source>
</evidence>
<dbReference type="Proteomes" id="UP000276133">
    <property type="component" value="Unassembled WGS sequence"/>
</dbReference>
<dbReference type="InterPro" id="IPR011992">
    <property type="entry name" value="EF-hand-dom_pair"/>
</dbReference>
<keyword evidence="2" id="KW-0519">Myristate</keyword>
<gene>
    <name evidence="8" type="ORF">BpHYR1_046883</name>
</gene>
<dbReference type="InterPro" id="IPR002048">
    <property type="entry name" value="EF_hand_dom"/>
</dbReference>
<dbReference type="InterPro" id="IPR018247">
    <property type="entry name" value="EF_Hand_1_Ca_BS"/>
</dbReference>
<dbReference type="SUPFAM" id="SSF47473">
    <property type="entry name" value="EF-hand"/>
    <property type="match status" value="1"/>
</dbReference>
<dbReference type="Gene3D" id="1.10.238.10">
    <property type="entry name" value="EF-hand"/>
    <property type="match status" value="1"/>
</dbReference>
<evidence type="ECO:0000259" key="7">
    <source>
        <dbReference type="PROSITE" id="PS50222"/>
    </source>
</evidence>
<dbReference type="GO" id="GO:0005509">
    <property type="term" value="F:calcium ion binding"/>
    <property type="evidence" value="ECO:0007669"/>
    <property type="project" value="InterPro"/>
</dbReference>
<keyword evidence="3" id="KW-0479">Metal-binding</keyword>
<dbReference type="PANTHER" id="PTHR23055">
    <property type="entry name" value="CALCIUM BINDING PROTEINS"/>
    <property type="match status" value="1"/>
</dbReference>
<feature type="domain" description="EF-hand" evidence="7">
    <location>
        <begin position="67"/>
        <end position="102"/>
    </location>
</feature>
<evidence type="ECO:0000256" key="2">
    <source>
        <dbReference type="ARBA" id="ARBA00022707"/>
    </source>
</evidence>
<evidence type="ECO:0000256" key="3">
    <source>
        <dbReference type="ARBA" id="ARBA00022723"/>
    </source>
</evidence>
<keyword evidence="5" id="KW-0106">Calcium</keyword>
<evidence type="ECO:0000256" key="6">
    <source>
        <dbReference type="ARBA" id="ARBA00023288"/>
    </source>
</evidence>
<dbReference type="PROSITE" id="PS50222">
    <property type="entry name" value="EF_HAND_2"/>
    <property type="match status" value="1"/>
</dbReference>
<dbReference type="OrthoDB" id="191686at2759"/>
<name>A0A3M7PVV4_BRAPC</name>